<reference evidence="1 2" key="1">
    <citation type="submission" date="2016-10" db="EMBL/GenBank/DDBJ databases">
        <authorList>
            <person name="de Groot N.N."/>
        </authorList>
    </citation>
    <scope>NUCLEOTIDE SEQUENCE [LARGE SCALE GENOMIC DNA]</scope>
    <source>
        <strain evidence="1 2">CGMCC 1.9113</strain>
    </source>
</reference>
<dbReference type="RefSeq" id="WP_093332569.1">
    <property type="nucleotide sequence ID" value="NZ_FOXP01000004.1"/>
</dbReference>
<proteinExistence type="predicted"/>
<protein>
    <submittedName>
        <fullName evidence="1">Uncharacterized protein</fullName>
    </submittedName>
</protein>
<dbReference type="EMBL" id="FOXP01000004">
    <property type="protein sequence ID" value="SFP61467.1"/>
    <property type="molecule type" value="Genomic_DNA"/>
</dbReference>
<dbReference type="InterPro" id="IPR046736">
    <property type="entry name" value="DUF6628"/>
</dbReference>
<dbReference type="Proteomes" id="UP000199586">
    <property type="component" value="Unassembled WGS sequence"/>
</dbReference>
<organism evidence="1 2">
    <name type="scientific">Sphingomonas rubra</name>
    <dbReference type="NCBI Taxonomy" id="634430"/>
    <lineage>
        <taxon>Bacteria</taxon>
        <taxon>Pseudomonadati</taxon>
        <taxon>Pseudomonadota</taxon>
        <taxon>Alphaproteobacteria</taxon>
        <taxon>Sphingomonadales</taxon>
        <taxon>Sphingomonadaceae</taxon>
        <taxon>Sphingomonas</taxon>
    </lineage>
</organism>
<accession>A0A1I5RST2</accession>
<gene>
    <name evidence="1" type="ORF">SAMN04488241_10491</name>
</gene>
<name>A0A1I5RST2_9SPHN</name>
<keyword evidence="2" id="KW-1185">Reference proteome</keyword>
<evidence type="ECO:0000313" key="1">
    <source>
        <dbReference type="EMBL" id="SFP61467.1"/>
    </source>
</evidence>
<dbReference type="STRING" id="634430.SAMN04488241_10491"/>
<dbReference type="Pfam" id="PF20333">
    <property type="entry name" value="DUF6628"/>
    <property type="match status" value="1"/>
</dbReference>
<dbReference type="AlphaFoldDB" id="A0A1I5RST2"/>
<evidence type="ECO:0000313" key="2">
    <source>
        <dbReference type="Proteomes" id="UP000199586"/>
    </source>
</evidence>
<dbReference type="OrthoDB" id="7410293at2"/>
<sequence length="138" mass="14482">MTETIALLPHALPTCANARLALFAMRRMGAHGLADARASHAMFTAFGQGFRRPLVLMRTLMAELAATAAGTIAIAPCCCARMTPAESVLLAVLTRIETAPDVVQLLMADLLGVRRVESTLMAAAALSAAFADEGRPFG</sequence>